<dbReference type="CDD" id="cd00143">
    <property type="entry name" value="PP2Cc"/>
    <property type="match status" value="1"/>
</dbReference>
<dbReference type="Pfam" id="PF07830">
    <property type="entry name" value="PP2C_C"/>
    <property type="match status" value="1"/>
</dbReference>
<keyword evidence="11" id="KW-0460">Magnesium</keyword>
<dbReference type="Pfam" id="PF00481">
    <property type="entry name" value="PP2C"/>
    <property type="match status" value="1"/>
</dbReference>
<dbReference type="PROSITE" id="PS51746">
    <property type="entry name" value="PPM_2"/>
    <property type="match status" value="1"/>
</dbReference>
<evidence type="ECO:0000256" key="8">
    <source>
        <dbReference type="ARBA" id="ARBA00022707"/>
    </source>
</evidence>
<evidence type="ECO:0000256" key="3">
    <source>
        <dbReference type="ARBA" id="ARBA00004514"/>
    </source>
</evidence>
<keyword evidence="7" id="KW-0597">Phosphoprotein</keyword>
<dbReference type="InterPro" id="IPR036457">
    <property type="entry name" value="PPM-type-like_dom_sf"/>
</dbReference>
<evidence type="ECO:0000256" key="11">
    <source>
        <dbReference type="ARBA" id="ARBA00022842"/>
    </source>
</evidence>
<feature type="domain" description="PPM-type phosphatase" evidence="17">
    <location>
        <begin position="24"/>
        <end position="292"/>
    </location>
</feature>
<comment type="cofactor">
    <cofactor evidence="2">
        <name>Mg(2+)</name>
        <dbReference type="ChEBI" id="CHEBI:18420"/>
    </cofactor>
</comment>
<organism evidence="18 19">
    <name type="scientific">Tropilaelaps mercedesae</name>
    <dbReference type="NCBI Taxonomy" id="418985"/>
    <lineage>
        <taxon>Eukaryota</taxon>
        <taxon>Metazoa</taxon>
        <taxon>Ecdysozoa</taxon>
        <taxon>Arthropoda</taxon>
        <taxon>Chelicerata</taxon>
        <taxon>Arachnida</taxon>
        <taxon>Acari</taxon>
        <taxon>Parasitiformes</taxon>
        <taxon>Mesostigmata</taxon>
        <taxon>Gamasina</taxon>
        <taxon>Dermanyssoidea</taxon>
        <taxon>Laelapidae</taxon>
        <taxon>Tropilaelaps</taxon>
    </lineage>
</organism>
<dbReference type="InterPro" id="IPR036580">
    <property type="entry name" value="PP2C_C_sf"/>
</dbReference>
<evidence type="ECO:0000256" key="13">
    <source>
        <dbReference type="ARBA" id="ARBA00023136"/>
    </source>
</evidence>
<evidence type="ECO:0000256" key="14">
    <source>
        <dbReference type="ARBA" id="ARBA00023211"/>
    </source>
</evidence>
<dbReference type="OrthoDB" id="10264738at2759"/>
<keyword evidence="14" id="KW-0464">Manganese</keyword>
<keyword evidence="9" id="KW-0479">Metal-binding</keyword>
<keyword evidence="15" id="KW-0449">Lipoprotein</keyword>
<dbReference type="SMART" id="SM00332">
    <property type="entry name" value="PP2Cc"/>
    <property type="match status" value="1"/>
</dbReference>
<name>A0A1V9XW79_9ACAR</name>
<keyword evidence="19" id="KW-1185">Reference proteome</keyword>
<accession>A0A1V9XW79</accession>
<keyword evidence="13" id="KW-0472">Membrane</keyword>
<reference evidence="18 19" key="1">
    <citation type="journal article" date="2017" name="Gigascience">
        <title>Draft genome of the honey bee ectoparasitic mite, Tropilaelaps mercedesae, is shaped by the parasitic life history.</title>
        <authorList>
            <person name="Dong X."/>
            <person name="Armstrong S.D."/>
            <person name="Xia D."/>
            <person name="Makepeace B.L."/>
            <person name="Darby A.C."/>
            <person name="Kadowaki T."/>
        </authorList>
    </citation>
    <scope>NUCLEOTIDE SEQUENCE [LARGE SCALE GENOMIC DNA]</scope>
    <source>
        <strain evidence="18">Wuxi-XJTLU</strain>
    </source>
</reference>
<proteinExistence type="inferred from homology"/>
<dbReference type="InterPro" id="IPR000222">
    <property type="entry name" value="PP2C_BS"/>
</dbReference>
<dbReference type="InterPro" id="IPR001932">
    <property type="entry name" value="PPM-type_phosphatase-like_dom"/>
</dbReference>
<evidence type="ECO:0000256" key="7">
    <source>
        <dbReference type="ARBA" id="ARBA00022553"/>
    </source>
</evidence>
<evidence type="ECO:0000256" key="16">
    <source>
        <dbReference type="RuleBase" id="RU003465"/>
    </source>
</evidence>
<evidence type="ECO:0000313" key="19">
    <source>
        <dbReference type="Proteomes" id="UP000192247"/>
    </source>
</evidence>
<keyword evidence="12 16" id="KW-0904">Protein phosphatase</keyword>
<dbReference type="STRING" id="418985.A0A1V9XW79"/>
<keyword evidence="6" id="KW-0963">Cytoplasm</keyword>
<evidence type="ECO:0000256" key="15">
    <source>
        <dbReference type="ARBA" id="ARBA00023288"/>
    </source>
</evidence>
<dbReference type="InParanoid" id="A0A1V9XW79"/>
<dbReference type="EMBL" id="MNPL01003221">
    <property type="protein sequence ID" value="OQR77692.1"/>
    <property type="molecule type" value="Genomic_DNA"/>
</dbReference>
<dbReference type="InterPro" id="IPR012911">
    <property type="entry name" value="PP2C_C"/>
</dbReference>
<dbReference type="PANTHER" id="PTHR47992">
    <property type="entry name" value="PROTEIN PHOSPHATASE"/>
    <property type="match status" value="1"/>
</dbReference>
<comment type="caution">
    <text evidence="18">The sequence shown here is derived from an EMBL/GenBank/DDBJ whole genome shotgun (WGS) entry which is preliminary data.</text>
</comment>
<dbReference type="GO" id="GO:0000287">
    <property type="term" value="F:magnesium ion binding"/>
    <property type="evidence" value="ECO:0007669"/>
    <property type="project" value="InterPro"/>
</dbReference>
<evidence type="ECO:0000256" key="4">
    <source>
        <dbReference type="ARBA" id="ARBA00004635"/>
    </source>
</evidence>
<dbReference type="Gene3D" id="3.60.40.10">
    <property type="entry name" value="PPM-type phosphatase domain"/>
    <property type="match status" value="1"/>
</dbReference>
<evidence type="ECO:0000256" key="9">
    <source>
        <dbReference type="ARBA" id="ARBA00022723"/>
    </source>
</evidence>
<evidence type="ECO:0000256" key="2">
    <source>
        <dbReference type="ARBA" id="ARBA00001946"/>
    </source>
</evidence>
<comment type="cofactor">
    <cofactor evidence="1">
        <name>Mn(2+)</name>
        <dbReference type="ChEBI" id="CHEBI:29035"/>
    </cofactor>
</comment>
<comment type="similarity">
    <text evidence="5 16">Belongs to the PP2C family.</text>
</comment>
<dbReference type="GO" id="GO:0004722">
    <property type="term" value="F:protein serine/threonine phosphatase activity"/>
    <property type="evidence" value="ECO:0007669"/>
    <property type="project" value="InterPro"/>
</dbReference>
<dbReference type="GO" id="GO:0016020">
    <property type="term" value="C:membrane"/>
    <property type="evidence" value="ECO:0007669"/>
    <property type="project" value="UniProtKB-SubCell"/>
</dbReference>
<dbReference type="FunCoup" id="A0A1V9XW79">
    <property type="interactions" value="1779"/>
</dbReference>
<evidence type="ECO:0000259" key="17">
    <source>
        <dbReference type="PROSITE" id="PS51746"/>
    </source>
</evidence>
<dbReference type="GO" id="GO:0030145">
    <property type="term" value="F:manganese ion binding"/>
    <property type="evidence" value="ECO:0007669"/>
    <property type="project" value="InterPro"/>
</dbReference>
<keyword evidence="8" id="KW-0519">Myristate</keyword>
<dbReference type="SUPFAM" id="SSF81606">
    <property type="entry name" value="PP2C-like"/>
    <property type="match status" value="1"/>
</dbReference>
<evidence type="ECO:0000256" key="10">
    <source>
        <dbReference type="ARBA" id="ARBA00022801"/>
    </source>
</evidence>
<sequence>MGAFLEKPKIEKHSESGQASSGIRFALSSMQGWRVEMEDAHTALCSVRGFPSWSFFGVYDGHAGDGVSARCSTNLLPAILENIIFVKNIDEDYGETGPLSNAIRSGFLQLDESMRQLPEVMAGHDRSGSTAICCLVTKKHLYFANCGDSRAVLSRGGKVALCTHDHKPGNPAEKDRIQKAGGSVMIQRVNGSLAVSRALGDYEYKANSERGPCEQLVSPEPEVTALEKSDSDEFAVLACDGVWDVMTNEEVCDFVRHGLRTKANLEDICSHLIDVCLFKGSRDNMSVVLIVFPGAPTLDAKLVQASTKSQQVQEIDDYIKGKVANIYNNGTTELSEVLLALAEDSKVMDSLPSGVGIHAKRSLIEAELRKLNPNKEQRQDNNC</sequence>
<dbReference type="Gene3D" id="1.10.10.430">
    <property type="entry name" value="Phosphatase 2C, C-terminal domain suprefamily"/>
    <property type="match status" value="1"/>
</dbReference>
<keyword evidence="10 16" id="KW-0378">Hydrolase</keyword>
<evidence type="ECO:0000256" key="5">
    <source>
        <dbReference type="ARBA" id="ARBA00006702"/>
    </source>
</evidence>
<dbReference type="AlphaFoldDB" id="A0A1V9XW79"/>
<gene>
    <name evidence="18" type="ORF">BIW11_00409</name>
</gene>
<dbReference type="GO" id="GO:0005829">
    <property type="term" value="C:cytosol"/>
    <property type="evidence" value="ECO:0007669"/>
    <property type="project" value="UniProtKB-SubCell"/>
</dbReference>
<evidence type="ECO:0000256" key="1">
    <source>
        <dbReference type="ARBA" id="ARBA00001936"/>
    </source>
</evidence>
<dbReference type="InterPro" id="IPR015655">
    <property type="entry name" value="PP2C"/>
</dbReference>
<evidence type="ECO:0000256" key="12">
    <source>
        <dbReference type="ARBA" id="ARBA00022912"/>
    </source>
</evidence>
<protein>
    <submittedName>
        <fullName evidence="18">Protein phosphatase 1B-like</fullName>
    </submittedName>
</protein>
<dbReference type="FunFam" id="3.60.40.10:FF:000001">
    <property type="entry name" value="protein phosphatase 1B isoform X1"/>
    <property type="match status" value="1"/>
</dbReference>
<dbReference type="PROSITE" id="PS01032">
    <property type="entry name" value="PPM_1"/>
    <property type="match status" value="1"/>
</dbReference>
<comment type="subcellular location">
    <subcellularLocation>
        <location evidence="3">Cytoplasm</location>
        <location evidence="3">Cytosol</location>
    </subcellularLocation>
    <subcellularLocation>
        <location evidence="4">Membrane</location>
        <topology evidence="4">Lipid-anchor</topology>
    </subcellularLocation>
</comment>
<dbReference type="Proteomes" id="UP000192247">
    <property type="component" value="Unassembled WGS sequence"/>
</dbReference>
<evidence type="ECO:0000313" key="18">
    <source>
        <dbReference type="EMBL" id="OQR77692.1"/>
    </source>
</evidence>
<evidence type="ECO:0000256" key="6">
    <source>
        <dbReference type="ARBA" id="ARBA00022490"/>
    </source>
</evidence>